<reference evidence="9" key="1">
    <citation type="submission" date="2020-09" db="EMBL/GenBank/DDBJ databases">
        <title>Pelobacter alkaliphilus sp. nov., a novel anaerobic arsenate-reducing bacterium from terrestrial mud volcano.</title>
        <authorList>
            <person name="Khomyakova M.A."/>
            <person name="Merkel A.Y."/>
            <person name="Slobodkin A.I."/>
        </authorList>
    </citation>
    <scope>NUCLEOTIDE SEQUENCE</scope>
    <source>
        <strain evidence="9">M08fum</strain>
    </source>
</reference>
<evidence type="ECO:0000256" key="1">
    <source>
        <dbReference type="ARBA" id="ARBA00004651"/>
    </source>
</evidence>
<comment type="caution">
    <text evidence="9">The sequence shown here is derived from an EMBL/GenBank/DDBJ whole genome shotgun (WGS) entry which is preliminary data.</text>
</comment>
<feature type="transmembrane region" description="Helical" evidence="8">
    <location>
        <begin position="68"/>
        <end position="86"/>
    </location>
</feature>
<organism evidence="9 10">
    <name type="scientific">Pelovirga terrestris</name>
    <dbReference type="NCBI Taxonomy" id="2771352"/>
    <lineage>
        <taxon>Bacteria</taxon>
        <taxon>Pseudomonadati</taxon>
        <taxon>Thermodesulfobacteriota</taxon>
        <taxon>Desulfuromonadia</taxon>
        <taxon>Geobacterales</taxon>
        <taxon>Geobacteraceae</taxon>
        <taxon>Pelovirga</taxon>
    </lineage>
</organism>
<keyword evidence="6 8" id="KW-1133">Transmembrane helix</keyword>
<keyword evidence="4 8" id="KW-0812">Transmembrane</keyword>
<evidence type="ECO:0000313" key="10">
    <source>
        <dbReference type="Proteomes" id="UP000632828"/>
    </source>
</evidence>
<feature type="transmembrane region" description="Helical" evidence="8">
    <location>
        <begin position="33"/>
        <end position="62"/>
    </location>
</feature>
<evidence type="ECO:0000256" key="7">
    <source>
        <dbReference type="ARBA" id="ARBA00023136"/>
    </source>
</evidence>
<keyword evidence="7 8" id="KW-0472">Membrane</keyword>
<keyword evidence="10" id="KW-1185">Reference proteome</keyword>
<feature type="transmembrane region" description="Helical" evidence="8">
    <location>
        <begin position="6"/>
        <end position="26"/>
    </location>
</feature>
<accession>A0A8J6QNA7</accession>
<name>A0A8J6QNA7_9BACT</name>
<keyword evidence="5" id="KW-0133">Cell shape</keyword>
<dbReference type="RefSeq" id="WP_191153652.1">
    <property type="nucleotide sequence ID" value="NZ_JACWUN010000002.1"/>
</dbReference>
<keyword evidence="3" id="KW-1003">Cell membrane</keyword>
<dbReference type="Proteomes" id="UP000632828">
    <property type="component" value="Unassembled WGS sequence"/>
</dbReference>
<evidence type="ECO:0000256" key="2">
    <source>
        <dbReference type="ARBA" id="ARBA00007776"/>
    </source>
</evidence>
<proteinExistence type="inferred from homology"/>
<dbReference type="Pfam" id="PF04093">
    <property type="entry name" value="MreD"/>
    <property type="match status" value="1"/>
</dbReference>
<dbReference type="NCBIfam" id="TIGR03426">
    <property type="entry name" value="shape_MreD"/>
    <property type="match status" value="1"/>
</dbReference>
<dbReference type="GO" id="GO:0005886">
    <property type="term" value="C:plasma membrane"/>
    <property type="evidence" value="ECO:0007669"/>
    <property type="project" value="UniProtKB-SubCell"/>
</dbReference>
<evidence type="ECO:0000256" key="8">
    <source>
        <dbReference type="SAM" id="Phobius"/>
    </source>
</evidence>
<sequence length="175" mass="19670">MKRCMLYLMTAFMFLLLQSTFFPLFLEARWRPNLILILVLLLAVREKPVPAMLTVMLLGALLDSLSGTTIGLHIAACLVVFIMIRLMAEKLNVESPALLVLILIGVIFVHGLLVAFIMTTYSDLATIFYLLIATLPQQALSTLFVFFMMIMVFPHRLLDDSGRSDHSGMFRGDLS</sequence>
<evidence type="ECO:0000256" key="6">
    <source>
        <dbReference type="ARBA" id="ARBA00022989"/>
    </source>
</evidence>
<comment type="subcellular location">
    <subcellularLocation>
        <location evidence="1">Cell membrane</location>
        <topology evidence="1">Multi-pass membrane protein</topology>
    </subcellularLocation>
</comment>
<gene>
    <name evidence="9" type="primary">mreD</name>
    <name evidence="9" type="ORF">ICT70_01665</name>
</gene>
<evidence type="ECO:0000256" key="5">
    <source>
        <dbReference type="ARBA" id="ARBA00022960"/>
    </source>
</evidence>
<evidence type="ECO:0000256" key="3">
    <source>
        <dbReference type="ARBA" id="ARBA00022475"/>
    </source>
</evidence>
<feature type="transmembrane region" description="Helical" evidence="8">
    <location>
        <begin position="127"/>
        <end position="153"/>
    </location>
</feature>
<dbReference type="AlphaFoldDB" id="A0A8J6QNA7"/>
<dbReference type="InterPro" id="IPR007227">
    <property type="entry name" value="Cell_shape_determining_MreD"/>
</dbReference>
<evidence type="ECO:0000313" key="9">
    <source>
        <dbReference type="EMBL" id="MBD1399371.1"/>
    </source>
</evidence>
<comment type="similarity">
    <text evidence="2">Belongs to the MreD family.</text>
</comment>
<protein>
    <submittedName>
        <fullName evidence="9">Rod shape-determining protein MreD</fullName>
    </submittedName>
</protein>
<dbReference type="EMBL" id="JACWUN010000002">
    <property type="protein sequence ID" value="MBD1399371.1"/>
    <property type="molecule type" value="Genomic_DNA"/>
</dbReference>
<evidence type="ECO:0000256" key="4">
    <source>
        <dbReference type="ARBA" id="ARBA00022692"/>
    </source>
</evidence>
<feature type="transmembrane region" description="Helical" evidence="8">
    <location>
        <begin position="98"/>
        <end position="121"/>
    </location>
</feature>
<dbReference type="GO" id="GO:0008360">
    <property type="term" value="P:regulation of cell shape"/>
    <property type="evidence" value="ECO:0007669"/>
    <property type="project" value="UniProtKB-KW"/>
</dbReference>